<comment type="caution">
    <text evidence="2">The sequence shown here is derived from an EMBL/GenBank/DDBJ whole genome shotgun (WGS) entry which is preliminary data.</text>
</comment>
<reference evidence="2 3" key="1">
    <citation type="journal article" date="2016" name="Int. J. Syst. Evol. Microbiol.">
        <title>Labrenzia salina sp. nov., isolated from the rhizosphere of the halophyte Arthrocnemum macrostachyum.</title>
        <authorList>
            <person name="Camacho M."/>
            <person name="Redondo-Gomez S."/>
            <person name="Rodriguez-Llorente I."/>
            <person name="Rohde M."/>
            <person name="Sproer C."/>
            <person name="Schumann P."/>
            <person name="Klenk H.P."/>
            <person name="Montero-Calasanz M.D.C."/>
        </authorList>
    </citation>
    <scope>NUCLEOTIDE SEQUENCE [LARGE SCALE GENOMIC DNA]</scope>
    <source>
        <strain evidence="2 3">DSM 29163</strain>
    </source>
</reference>
<protein>
    <submittedName>
        <fullName evidence="2">TIM barrel protein</fullName>
    </submittedName>
</protein>
<dbReference type="Proteomes" id="UP001300261">
    <property type="component" value="Unassembled WGS sequence"/>
</dbReference>
<dbReference type="PIRSF" id="PIRSF036778">
    <property type="entry name" value="UCP036778"/>
    <property type="match status" value="1"/>
</dbReference>
<dbReference type="PANTHER" id="PTHR12110">
    <property type="entry name" value="HYDROXYPYRUVATE ISOMERASE"/>
    <property type="match status" value="1"/>
</dbReference>
<dbReference type="InterPro" id="IPR036237">
    <property type="entry name" value="Xyl_isomerase-like_sf"/>
</dbReference>
<sequence length="272" mass="29708">MLPIALNHMTVPSLRYDALFTLARKLGCIGVELRNDLDTPLFDGDAPQTVAATARQHGLRIVGLSQVYPFNDWSDAVRGEVRTLIETAVACGAETISLIPRNDGQGLGNGERQANLRVALREIKPMLDAADMVALIEPLGFMSSSLRSKAEAVEVIESLRAADRYKLVHDTFHHHLAGEDRFFPEYTGIVHVSGVIDPHLDVADMRDGHRILVDGQDRLGNVRQLNELFAAGYSGPVSYEAFSPVVHRLASPEQALAESISFMRAGMKQAAA</sequence>
<dbReference type="RefSeq" id="WP_265960901.1">
    <property type="nucleotide sequence ID" value="NZ_JAPEVI010000001.1"/>
</dbReference>
<proteinExistence type="predicted"/>
<dbReference type="Gene3D" id="3.20.20.150">
    <property type="entry name" value="Divalent-metal-dependent TIM barrel enzymes"/>
    <property type="match status" value="1"/>
</dbReference>
<dbReference type="InterPro" id="IPR014621">
    <property type="entry name" value="UCP036778_sugar_epimerase"/>
</dbReference>
<name>A0ABT3QWA2_9HYPH</name>
<evidence type="ECO:0000313" key="2">
    <source>
        <dbReference type="EMBL" id="MCX2721206.1"/>
    </source>
</evidence>
<evidence type="ECO:0000313" key="3">
    <source>
        <dbReference type="Proteomes" id="UP001300261"/>
    </source>
</evidence>
<dbReference type="EMBL" id="JAPEVI010000001">
    <property type="protein sequence ID" value="MCX2721206.1"/>
    <property type="molecule type" value="Genomic_DNA"/>
</dbReference>
<dbReference type="PANTHER" id="PTHR12110:SF48">
    <property type="entry name" value="BLL3656 PROTEIN"/>
    <property type="match status" value="1"/>
</dbReference>
<accession>A0ABT3QWA2</accession>
<dbReference type="Pfam" id="PF01261">
    <property type="entry name" value="AP_endonuc_2"/>
    <property type="match status" value="1"/>
</dbReference>
<dbReference type="InterPro" id="IPR013022">
    <property type="entry name" value="Xyl_isomerase-like_TIM-brl"/>
</dbReference>
<dbReference type="SUPFAM" id="SSF51658">
    <property type="entry name" value="Xylose isomerase-like"/>
    <property type="match status" value="1"/>
</dbReference>
<evidence type="ECO:0000259" key="1">
    <source>
        <dbReference type="Pfam" id="PF01261"/>
    </source>
</evidence>
<feature type="domain" description="Xylose isomerase-like TIM barrel" evidence="1">
    <location>
        <begin position="20"/>
        <end position="265"/>
    </location>
</feature>
<dbReference type="InterPro" id="IPR050312">
    <property type="entry name" value="IolE/XylAMocC-like"/>
</dbReference>
<gene>
    <name evidence="2" type="ORF">ON753_02120</name>
</gene>
<organism evidence="2 3">
    <name type="scientific">Roseibium salinum</name>
    <dbReference type="NCBI Taxonomy" id="1604349"/>
    <lineage>
        <taxon>Bacteria</taxon>
        <taxon>Pseudomonadati</taxon>
        <taxon>Pseudomonadota</taxon>
        <taxon>Alphaproteobacteria</taxon>
        <taxon>Hyphomicrobiales</taxon>
        <taxon>Stappiaceae</taxon>
        <taxon>Roseibium</taxon>
    </lineage>
</organism>
<keyword evidence="3" id="KW-1185">Reference proteome</keyword>